<feature type="transmembrane region" description="Helical" evidence="1">
    <location>
        <begin position="44"/>
        <end position="66"/>
    </location>
</feature>
<evidence type="ECO:0000313" key="2">
    <source>
        <dbReference type="EMBL" id="KKN69246.1"/>
    </source>
</evidence>
<keyword evidence="1" id="KW-1133">Transmembrane helix</keyword>
<organism evidence="2">
    <name type="scientific">marine sediment metagenome</name>
    <dbReference type="NCBI Taxonomy" id="412755"/>
    <lineage>
        <taxon>unclassified sequences</taxon>
        <taxon>metagenomes</taxon>
        <taxon>ecological metagenomes</taxon>
    </lineage>
</organism>
<proteinExistence type="predicted"/>
<comment type="caution">
    <text evidence="2">The sequence shown here is derived from an EMBL/GenBank/DDBJ whole genome shotgun (WGS) entry which is preliminary data.</text>
</comment>
<evidence type="ECO:0000256" key="1">
    <source>
        <dbReference type="SAM" id="Phobius"/>
    </source>
</evidence>
<keyword evidence="1" id="KW-0812">Transmembrane</keyword>
<name>A0A0F9V6T6_9ZZZZ</name>
<gene>
    <name evidence="2" type="ORF">LCGC14_0442410</name>
</gene>
<keyword evidence="1" id="KW-0472">Membrane</keyword>
<dbReference type="EMBL" id="LAZR01000429">
    <property type="protein sequence ID" value="KKN69246.1"/>
    <property type="molecule type" value="Genomic_DNA"/>
</dbReference>
<reference evidence="2" key="1">
    <citation type="journal article" date="2015" name="Nature">
        <title>Complex archaea that bridge the gap between prokaryotes and eukaryotes.</title>
        <authorList>
            <person name="Spang A."/>
            <person name="Saw J.H."/>
            <person name="Jorgensen S.L."/>
            <person name="Zaremba-Niedzwiedzka K."/>
            <person name="Martijn J."/>
            <person name="Lind A.E."/>
            <person name="van Eijk R."/>
            <person name="Schleper C."/>
            <person name="Guy L."/>
            <person name="Ettema T.J."/>
        </authorList>
    </citation>
    <scope>NUCLEOTIDE SEQUENCE</scope>
</reference>
<protein>
    <submittedName>
        <fullName evidence="2">Uncharacterized protein</fullName>
    </submittedName>
</protein>
<accession>A0A0F9V6T6</accession>
<dbReference type="AlphaFoldDB" id="A0A0F9V6T6"/>
<sequence>MDAAERDALLGRLDERTENIKETIEVMEIHQKEQNGRLGVLETWMQRVLGAGALLGLMSPLFIFGIRDVIVDLFK</sequence>